<evidence type="ECO:0000313" key="4">
    <source>
        <dbReference type="Proteomes" id="UP000218102"/>
    </source>
</evidence>
<dbReference type="GeneID" id="92660858"/>
<accession>A0A099MZ07</accession>
<sequence length="171" mass="19617">MRTALVCAVLMALSLDSMAQGAPAAQVEVRFDHPEKFRDASLDSHGYERGADAYVMKTLTQYLQKLGQRYLQPGQQLVIDIRDIDLAGRFEPWHSQAYDVRFMREITWPTIDLSYTLSQPGKPDQQAQERVSDKMYLSRPGRVTSSSDRLYAEKAMLDDWFRQRFAVHPAS</sequence>
<evidence type="ECO:0000313" key="5">
    <source>
        <dbReference type="Proteomes" id="UP000234744"/>
    </source>
</evidence>
<keyword evidence="5" id="KW-1185">Reference proteome</keyword>
<proteinExistence type="predicted"/>
<dbReference type="RefSeq" id="WP_015270245.1">
    <property type="nucleotide sequence ID" value="NZ_CP010359.1"/>
</dbReference>
<organism evidence="2 4">
    <name type="scientific">Pseudomonas plecoglossicida</name>
    <dbReference type="NCBI Taxonomy" id="70775"/>
    <lineage>
        <taxon>Bacteria</taxon>
        <taxon>Pseudomonadati</taxon>
        <taxon>Pseudomonadota</taxon>
        <taxon>Gammaproteobacteria</taxon>
        <taxon>Pseudomonadales</taxon>
        <taxon>Pseudomonadaceae</taxon>
        <taxon>Pseudomonas</taxon>
    </lineage>
</organism>
<evidence type="ECO:0000313" key="2">
    <source>
        <dbReference type="EMBL" id="PBJ93363.1"/>
    </source>
</evidence>
<gene>
    <name evidence="2" type="ORF">CMV24_22435</name>
    <name evidence="3" type="ORF">CXG47_22050</name>
</gene>
<dbReference type="KEGG" id="ppj:RK21_02152"/>
<name>A0A099MZ07_PSEDL</name>
<evidence type="ECO:0000313" key="3">
    <source>
        <dbReference type="EMBL" id="PLV10877.1"/>
    </source>
</evidence>
<reference evidence="3 5" key="2">
    <citation type="submission" date="2017-12" db="EMBL/GenBank/DDBJ databases">
        <title>Detection of the carbapenemase gene blaVIM-5 in members of the Pseudomonas putida group isolated from polluted Nigerian wetlands.</title>
        <authorList>
            <person name="Adelowo O."/>
            <person name="Vollmers J."/>
            <person name="Maeusezahl I."/>
            <person name="Kaster A.-K."/>
            <person name="Mueller J.A."/>
        </authorList>
    </citation>
    <scope>NUCLEOTIDE SEQUENCE [LARGE SCALE GENOMIC DNA]</scope>
    <source>
        <strain evidence="3 5">MR69</strain>
    </source>
</reference>
<dbReference type="AlphaFoldDB" id="A0A099MZ07"/>
<dbReference type="STRING" id="1215115.GCA_000688275_03697"/>
<dbReference type="Proteomes" id="UP000234744">
    <property type="component" value="Unassembled WGS sequence"/>
</dbReference>
<reference evidence="2 4" key="1">
    <citation type="submission" date="2017-09" db="EMBL/GenBank/DDBJ databases">
        <authorList>
            <person name="Ehlers B."/>
            <person name="Leendertz F.H."/>
        </authorList>
    </citation>
    <scope>NUCLEOTIDE SEQUENCE [LARGE SCALE GENOMIC DNA]</scope>
    <source>
        <strain evidence="2 4">DJ-1</strain>
    </source>
</reference>
<dbReference type="Proteomes" id="UP000218102">
    <property type="component" value="Unassembled WGS sequence"/>
</dbReference>
<keyword evidence="1" id="KW-0732">Signal</keyword>
<feature type="signal peptide" evidence="1">
    <location>
        <begin position="1"/>
        <end position="19"/>
    </location>
</feature>
<dbReference type="InterPro" id="IPR021557">
    <property type="entry name" value="DUF3016"/>
</dbReference>
<feature type="chain" id="PRO_5015032104" evidence="1">
    <location>
        <begin position="20"/>
        <end position="171"/>
    </location>
</feature>
<comment type="caution">
    <text evidence="2">The sequence shown here is derived from an EMBL/GenBank/DDBJ whole genome shotgun (WGS) entry which is preliminary data.</text>
</comment>
<dbReference type="EMBL" id="PJCJ01000019">
    <property type="protein sequence ID" value="PLV10877.1"/>
    <property type="molecule type" value="Genomic_DNA"/>
</dbReference>
<evidence type="ECO:0000256" key="1">
    <source>
        <dbReference type="SAM" id="SignalP"/>
    </source>
</evidence>
<dbReference type="EMBL" id="NTME01000030">
    <property type="protein sequence ID" value="PBJ93363.1"/>
    <property type="molecule type" value="Genomic_DNA"/>
</dbReference>
<dbReference type="Pfam" id="PF11454">
    <property type="entry name" value="DUF3016"/>
    <property type="match status" value="1"/>
</dbReference>
<protein>
    <submittedName>
        <fullName evidence="2">DUF3016 domain-containing protein</fullName>
    </submittedName>
</protein>